<dbReference type="CDD" id="cd05291">
    <property type="entry name" value="HicDH_like"/>
    <property type="match status" value="1"/>
</dbReference>
<dbReference type="PANTHER" id="PTHR43128:SF31">
    <property type="entry name" value="L-LACTATE DEHYDROGENASE"/>
    <property type="match status" value="1"/>
</dbReference>
<accession>A0A0R1S821</accession>
<proteinExistence type="inferred from homology"/>
<evidence type="ECO:0000256" key="4">
    <source>
        <dbReference type="PIRSR" id="PIRSR000102-3"/>
    </source>
</evidence>
<dbReference type="Proteomes" id="UP000052013">
    <property type="component" value="Unassembled WGS sequence"/>
</dbReference>
<dbReference type="PROSITE" id="PS00064">
    <property type="entry name" value="L_LDH"/>
    <property type="match status" value="1"/>
</dbReference>
<sequence>MHIMTRKIGVIGMGHVGSTVAHYIVAEGFADDLVLIDPNEKKVTADATDFEDAMANLPVHTNITVNDYSALKDADVVISAVGNILLQKDNKEHDRFIELPFTKNAVKDVSAKLKASGFNGILVDITNPCDVITTMYQKFTGLPKNHVMGTGTLLDSSRMRRAVSSELGIDPRSVAGYNLGEHGNSQFTAWSTVRVLGRPITEIAKERNIDLAKLDEVARAGGYTVFHGKHYTNYGIASAAVRLANIIISDARTEIPVSNWHEEYNTYLSYPAIVGRDGIIEQDHLELTDDENEKLKASANYIRTRFEDTIAGMEKEAAAK</sequence>
<dbReference type="Pfam" id="PF00056">
    <property type="entry name" value="Ldh_1_N"/>
    <property type="match status" value="1"/>
</dbReference>
<dbReference type="AlphaFoldDB" id="A0A0R1S821"/>
<keyword evidence="4" id="KW-0520">NAD</keyword>
<dbReference type="SUPFAM" id="SSF51735">
    <property type="entry name" value="NAD(P)-binding Rossmann-fold domains"/>
    <property type="match status" value="1"/>
</dbReference>
<gene>
    <name evidence="8" type="ORF">FC85_GL000540</name>
</gene>
<reference evidence="8 9" key="1">
    <citation type="journal article" date="2015" name="Genome Announc.">
        <title>Expanding the biotechnology potential of lactobacilli through comparative genomics of 213 strains and associated genera.</title>
        <authorList>
            <person name="Sun Z."/>
            <person name="Harris H.M."/>
            <person name="McCann A."/>
            <person name="Guo C."/>
            <person name="Argimon S."/>
            <person name="Zhang W."/>
            <person name="Yang X."/>
            <person name="Jeffery I.B."/>
            <person name="Cooney J.C."/>
            <person name="Kagawa T.F."/>
            <person name="Liu W."/>
            <person name="Song Y."/>
            <person name="Salvetti E."/>
            <person name="Wrobel A."/>
            <person name="Rasinkangas P."/>
            <person name="Parkhill J."/>
            <person name="Rea M.C."/>
            <person name="O'Sullivan O."/>
            <person name="Ritari J."/>
            <person name="Douillard F.P."/>
            <person name="Paul Ross R."/>
            <person name="Yang R."/>
            <person name="Briner A.E."/>
            <person name="Felis G.E."/>
            <person name="de Vos W.M."/>
            <person name="Barrangou R."/>
            <person name="Klaenhammer T.R."/>
            <person name="Caufield P.W."/>
            <person name="Cui Y."/>
            <person name="Zhang H."/>
            <person name="O'Toole P.W."/>
        </authorList>
    </citation>
    <scope>NUCLEOTIDE SEQUENCE [LARGE SCALE GENOMIC DNA]</scope>
    <source>
        <strain evidence="8 9">DSM 14421</strain>
    </source>
</reference>
<dbReference type="STRING" id="1423739.FC85_GL000540"/>
<evidence type="ECO:0000259" key="6">
    <source>
        <dbReference type="Pfam" id="PF00056"/>
    </source>
</evidence>
<organism evidence="8 9">
    <name type="scientific">Lentilactobacillus diolivorans DSM 14421</name>
    <dbReference type="NCBI Taxonomy" id="1423739"/>
    <lineage>
        <taxon>Bacteria</taxon>
        <taxon>Bacillati</taxon>
        <taxon>Bacillota</taxon>
        <taxon>Bacilli</taxon>
        <taxon>Lactobacillales</taxon>
        <taxon>Lactobacillaceae</taxon>
        <taxon>Lentilactobacillus</taxon>
    </lineage>
</organism>
<feature type="active site" description="Proton acceptor" evidence="3">
    <location>
        <position position="182"/>
    </location>
</feature>
<dbReference type="InterPro" id="IPR001557">
    <property type="entry name" value="L-lactate/malate_DH"/>
</dbReference>
<dbReference type="Gene3D" id="3.40.50.720">
    <property type="entry name" value="NAD(P)-binding Rossmann-like Domain"/>
    <property type="match status" value="1"/>
</dbReference>
<comment type="caution">
    <text evidence="8">The sequence shown here is derived from an EMBL/GenBank/DDBJ whole genome shotgun (WGS) entry which is preliminary data.</text>
</comment>
<dbReference type="SUPFAM" id="SSF56327">
    <property type="entry name" value="LDH C-terminal domain-like"/>
    <property type="match status" value="1"/>
</dbReference>
<dbReference type="GO" id="GO:0004459">
    <property type="term" value="F:L-lactate dehydrogenase (NAD+) activity"/>
    <property type="evidence" value="ECO:0007669"/>
    <property type="project" value="InterPro"/>
</dbReference>
<dbReference type="InterPro" id="IPR022383">
    <property type="entry name" value="Lactate/malate_DH_C"/>
</dbReference>
<name>A0A0R1S821_9LACO</name>
<feature type="binding site" evidence="4">
    <location>
        <begin position="125"/>
        <end position="127"/>
    </location>
    <ligand>
        <name>NAD(+)</name>
        <dbReference type="ChEBI" id="CHEBI:57540"/>
    </ligand>
</feature>
<dbReference type="PATRIC" id="fig|1423739.3.peg.569"/>
<comment type="similarity">
    <text evidence="1">Belongs to the LDH/MDH superfamily. LDH family.</text>
</comment>
<dbReference type="PIRSF" id="PIRSF000102">
    <property type="entry name" value="Lac_mal_DH"/>
    <property type="match status" value="1"/>
</dbReference>
<dbReference type="Pfam" id="PF02866">
    <property type="entry name" value="Ldh_1_C"/>
    <property type="match status" value="1"/>
</dbReference>
<dbReference type="GO" id="GO:0006089">
    <property type="term" value="P:lactate metabolic process"/>
    <property type="evidence" value="ECO:0007669"/>
    <property type="project" value="TreeGrafter"/>
</dbReference>
<feature type="domain" description="Lactate/malate dehydrogenase C-terminal" evidence="7">
    <location>
        <begin position="152"/>
        <end position="308"/>
    </location>
</feature>
<evidence type="ECO:0000313" key="8">
    <source>
        <dbReference type="EMBL" id="KRL65047.1"/>
    </source>
</evidence>
<dbReference type="PANTHER" id="PTHR43128">
    <property type="entry name" value="L-2-HYDROXYCARBOXYLATE DEHYDROGENASE (NAD(P)(+))"/>
    <property type="match status" value="1"/>
</dbReference>
<evidence type="ECO:0000256" key="5">
    <source>
        <dbReference type="RuleBase" id="RU003369"/>
    </source>
</evidence>
<dbReference type="PRINTS" id="PR00086">
    <property type="entry name" value="LLDHDRGNASE"/>
</dbReference>
<dbReference type="InterPro" id="IPR001236">
    <property type="entry name" value="Lactate/malate_DH_N"/>
</dbReference>
<evidence type="ECO:0000259" key="7">
    <source>
        <dbReference type="Pfam" id="PF02866"/>
    </source>
</evidence>
<evidence type="ECO:0000256" key="1">
    <source>
        <dbReference type="ARBA" id="ARBA00006054"/>
    </source>
</evidence>
<dbReference type="InterPro" id="IPR036291">
    <property type="entry name" value="NAD(P)-bd_dom_sf"/>
</dbReference>
<feature type="binding site" evidence="4">
    <location>
        <position position="37"/>
    </location>
    <ligand>
        <name>NAD(+)</name>
        <dbReference type="ChEBI" id="CHEBI:57540"/>
    </ligand>
</feature>
<dbReference type="InterPro" id="IPR018177">
    <property type="entry name" value="L-lactate_DH_AS"/>
</dbReference>
<dbReference type="EMBL" id="AZEY01000077">
    <property type="protein sequence ID" value="KRL65047.1"/>
    <property type="molecule type" value="Genomic_DNA"/>
</dbReference>
<evidence type="ECO:0000256" key="2">
    <source>
        <dbReference type="ARBA" id="ARBA00023002"/>
    </source>
</evidence>
<keyword evidence="2 5" id="KW-0560">Oxidoreductase</keyword>
<protein>
    <submittedName>
        <fullName evidence="8">L-2-hydroxyisocaproate dehydrogenase</fullName>
    </submittedName>
</protein>
<dbReference type="InterPro" id="IPR015955">
    <property type="entry name" value="Lactate_DH/Glyco_Ohase_4_C"/>
</dbReference>
<feature type="domain" description="Lactate/malate dehydrogenase N-terminal" evidence="6">
    <location>
        <begin position="7"/>
        <end position="149"/>
    </location>
</feature>
<feature type="binding site" evidence="4">
    <location>
        <begin position="12"/>
        <end position="17"/>
    </location>
    <ligand>
        <name>NAD(+)</name>
        <dbReference type="ChEBI" id="CHEBI:57540"/>
    </ligand>
</feature>
<evidence type="ECO:0000313" key="9">
    <source>
        <dbReference type="Proteomes" id="UP000052013"/>
    </source>
</evidence>
<evidence type="ECO:0000256" key="3">
    <source>
        <dbReference type="PIRSR" id="PIRSR000102-1"/>
    </source>
</evidence>
<dbReference type="Gene3D" id="3.90.110.10">
    <property type="entry name" value="Lactate dehydrogenase/glycoside hydrolase, family 4, C-terminal"/>
    <property type="match status" value="1"/>
</dbReference>